<keyword evidence="5 7" id="KW-1133">Transmembrane helix</keyword>
<feature type="transmembrane region" description="Helical" evidence="7">
    <location>
        <begin position="291"/>
        <end position="310"/>
    </location>
</feature>
<dbReference type="AlphaFoldDB" id="A0A179IB18"/>
<dbReference type="InterPro" id="IPR050327">
    <property type="entry name" value="Proton-linked_MCT"/>
</dbReference>
<feature type="transmembrane region" description="Helical" evidence="7">
    <location>
        <begin position="261"/>
        <end position="279"/>
    </location>
</feature>
<dbReference type="PANTHER" id="PTHR11360">
    <property type="entry name" value="MONOCARBOXYLATE TRANSPORTER"/>
    <property type="match status" value="1"/>
</dbReference>
<keyword evidence="4 7" id="KW-0812">Transmembrane</keyword>
<feature type="transmembrane region" description="Helical" evidence="7">
    <location>
        <begin position="64"/>
        <end position="87"/>
    </location>
</feature>
<feature type="transmembrane region" description="Helical" evidence="7">
    <location>
        <begin position="24"/>
        <end position="44"/>
    </location>
</feature>
<feature type="domain" description="Major facilitator superfamily (MFS) profile" evidence="8">
    <location>
        <begin position="1"/>
        <end position="409"/>
    </location>
</feature>
<proteinExistence type="inferred from homology"/>
<evidence type="ECO:0000256" key="5">
    <source>
        <dbReference type="ARBA" id="ARBA00022989"/>
    </source>
</evidence>
<feature type="transmembrane region" description="Helical" evidence="7">
    <location>
        <begin position="355"/>
        <end position="376"/>
    </location>
</feature>
<feature type="transmembrane region" description="Helical" evidence="7">
    <location>
        <begin position="119"/>
        <end position="139"/>
    </location>
</feature>
<accession>A0A179IB18</accession>
<dbReference type="Proteomes" id="UP000243081">
    <property type="component" value="Unassembled WGS sequence"/>
</dbReference>
<feature type="transmembrane region" description="Helical" evidence="7">
    <location>
        <begin position="183"/>
        <end position="207"/>
    </location>
</feature>
<keyword evidence="6 7" id="KW-0472">Membrane</keyword>
<dbReference type="Gene3D" id="1.20.1250.20">
    <property type="entry name" value="MFS general substrate transporter like domains"/>
    <property type="match status" value="2"/>
</dbReference>
<dbReference type="OrthoDB" id="5667at2759"/>
<evidence type="ECO:0000256" key="6">
    <source>
        <dbReference type="ARBA" id="ARBA00023136"/>
    </source>
</evidence>
<dbReference type="CDD" id="cd17352">
    <property type="entry name" value="MFS_MCT_SLC16"/>
    <property type="match status" value="1"/>
</dbReference>
<dbReference type="Pfam" id="PF07690">
    <property type="entry name" value="MFS_1"/>
    <property type="match status" value="1"/>
</dbReference>
<comment type="subcellular location">
    <subcellularLocation>
        <location evidence="1">Membrane</location>
        <topology evidence="1">Multi-pass membrane protein</topology>
    </subcellularLocation>
</comment>
<gene>
    <name evidence="9" type="ORF">LLEC1_00580</name>
</gene>
<reference evidence="9 10" key="1">
    <citation type="submission" date="2016-03" db="EMBL/GenBank/DDBJ databases">
        <title>Fine-scale spatial genetic structure of a fungal parasite of coffee scale insects.</title>
        <authorList>
            <person name="Jackson D."/>
            <person name="Zemenick K.A."/>
            <person name="Malloure B."/>
            <person name="Quandt C.A."/>
            <person name="James T.Y."/>
        </authorList>
    </citation>
    <scope>NUCLEOTIDE SEQUENCE [LARGE SCALE GENOMIC DNA]</scope>
    <source>
        <strain evidence="9 10">UM487</strain>
    </source>
</reference>
<evidence type="ECO:0000313" key="10">
    <source>
        <dbReference type="Proteomes" id="UP000243081"/>
    </source>
</evidence>
<evidence type="ECO:0000256" key="2">
    <source>
        <dbReference type="ARBA" id="ARBA00006727"/>
    </source>
</evidence>
<dbReference type="InterPro" id="IPR036259">
    <property type="entry name" value="MFS_trans_sf"/>
</dbReference>
<comment type="caution">
    <text evidence="9">The sequence shown here is derived from an EMBL/GenBank/DDBJ whole genome shotgun (WGS) entry which is preliminary data.</text>
</comment>
<organism evidence="9 10">
    <name type="scientific">Cordyceps confragosa</name>
    <name type="common">Lecanicillium lecanii</name>
    <dbReference type="NCBI Taxonomy" id="2714763"/>
    <lineage>
        <taxon>Eukaryota</taxon>
        <taxon>Fungi</taxon>
        <taxon>Dikarya</taxon>
        <taxon>Ascomycota</taxon>
        <taxon>Pezizomycotina</taxon>
        <taxon>Sordariomycetes</taxon>
        <taxon>Hypocreomycetidae</taxon>
        <taxon>Hypocreales</taxon>
        <taxon>Cordycipitaceae</taxon>
        <taxon>Akanthomyces</taxon>
    </lineage>
</organism>
<dbReference type="GO" id="GO:0016020">
    <property type="term" value="C:membrane"/>
    <property type="evidence" value="ECO:0007669"/>
    <property type="project" value="UniProtKB-SubCell"/>
</dbReference>
<keyword evidence="3" id="KW-0813">Transport</keyword>
<dbReference type="PANTHER" id="PTHR11360:SF224">
    <property type="entry name" value="MAJOR FACILITATOR SUPERFAMILY (MFS) PROFILE DOMAIN-CONTAINING PROTEIN-RELATED"/>
    <property type="match status" value="1"/>
</dbReference>
<dbReference type="InterPro" id="IPR020846">
    <property type="entry name" value="MFS_dom"/>
</dbReference>
<feature type="transmembrane region" description="Helical" evidence="7">
    <location>
        <begin position="316"/>
        <end position="343"/>
    </location>
</feature>
<dbReference type="SUPFAM" id="SSF103473">
    <property type="entry name" value="MFS general substrate transporter"/>
    <property type="match status" value="1"/>
</dbReference>
<sequence length="417" mass="44974">MSSIDAEKAQPRAENDAPDGGRSAWLVVLGAWCCTFVSFGWVNSVGAFQEYYQNSLLKDYSASTIAWIPSLQIFFMNVMGPLIGIIYDRYGPHHLLLGGTLLHVFGLMMASLGSKYYQLLLAQGLCSAIGVSAVVQPAMSAIHGWFSKKRGTAFGILATGSSLGGVIFPIMVSRLIRQVGFPWTMRICAFLILALLVVANLTVKTFAPPRPQKRTINDYTQPLKEFDFLLLTLGFFCFTFGIYVPINYLEVQALQAGVSKALVPYLIPILNAASLFGRLFSGFAGDSIGRYNIFVIVCALTGIWVLALWIPSHNTGAITAFAALFGFSSGAYVSLIGPLVALVSPLSEIGFRTGIVFFVASIAGLVTNPICGAILGNDPDTSWTGVQVYSGVFCLVGTVLLAISRLKMTNWKVLAVL</sequence>
<keyword evidence="10" id="KW-1185">Reference proteome</keyword>
<evidence type="ECO:0000256" key="3">
    <source>
        <dbReference type="ARBA" id="ARBA00022448"/>
    </source>
</evidence>
<feature type="transmembrane region" description="Helical" evidence="7">
    <location>
        <begin position="228"/>
        <end position="249"/>
    </location>
</feature>
<dbReference type="OMA" id="RIMNGIS"/>
<protein>
    <recommendedName>
        <fullName evidence="8">Major facilitator superfamily (MFS) profile domain-containing protein</fullName>
    </recommendedName>
</protein>
<dbReference type="InterPro" id="IPR011701">
    <property type="entry name" value="MFS"/>
</dbReference>
<feature type="transmembrane region" description="Helical" evidence="7">
    <location>
        <begin position="151"/>
        <end position="171"/>
    </location>
</feature>
<dbReference type="GO" id="GO:0022857">
    <property type="term" value="F:transmembrane transporter activity"/>
    <property type="evidence" value="ECO:0007669"/>
    <property type="project" value="InterPro"/>
</dbReference>
<evidence type="ECO:0000313" key="9">
    <source>
        <dbReference type="EMBL" id="OAQ98949.1"/>
    </source>
</evidence>
<evidence type="ECO:0000256" key="7">
    <source>
        <dbReference type="SAM" id="Phobius"/>
    </source>
</evidence>
<evidence type="ECO:0000259" key="8">
    <source>
        <dbReference type="PROSITE" id="PS50850"/>
    </source>
</evidence>
<dbReference type="PROSITE" id="PS50850">
    <property type="entry name" value="MFS"/>
    <property type="match status" value="1"/>
</dbReference>
<feature type="transmembrane region" description="Helical" evidence="7">
    <location>
        <begin position="382"/>
        <end position="403"/>
    </location>
</feature>
<comment type="similarity">
    <text evidence="2">Belongs to the major facilitator superfamily. Monocarboxylate porter (TC 2.A.1.13) family.</text>
</comment>
<dbReference type="EMBL" id="LUKN01002522">
    <property type="protein sequence ID" value="OAQ98949.1"/>
    <property type="molecule type" value="Genomic_DNA"/>
</dbReference>
<name>A0A179IB18_CORDF</name>
<evidence type="ECO:0000256" key="4">
    <source>
        <dbReference type="ARBA" id="ARBA00022692"/>
    </source>
</evidence>
<evidence type="ECO:0000256" key="1">
    <source>
        <dbReference type="ARBA" id="ARBA00004141"/>
    </source>
</evidence>
<feature type="transmembrane region" description="Helical" evidence="7">
    <location>
        <begin position="94"/>
        <end position="113"/>
    </location>
</feature>